<feature type="non-terminal residue" evidence="2">
    <location>
        <position position="89"/>
    </location>
</feature>
<proteinExistence type="predicted"/>
<organism evidence="2 3">
    <name type="scientific">Callosobruchus maculatus</name>
    <name type="common">Southern cowpea weevil</name>
    <name type="synonym">Pulse bruchid</name>
    <dbReference type="NCBI Taxonomy" id="64391"/>
    <lineage>
        <taxon>Eukaryota</taxon>
        <taxon>Metazoa</taxon>
        <taxon>Ecdysozoa</taxon>
        <taxon>Arthropoda</taxon>
        <taxon>Hexapoda</taxon>
        <taxon>Insecta</taxon>
        <taxon>Pterygota</taxon>
        <taxon>Neoptera</taxon>
        <taxon>Endopterygota</taxon>
        <taxon>Coleoptera</taxon>
        <taxon>Polyphaga</taxon>
        <taxon>Cucujiformia</taxon>
        <taxon>Chrysomeloidea</taxon>
        <taxon>Chrysomelidae</taxon>
        <taxon>Bruchinae</taxon>
        <taxon>Bruchini</taxon>
        <taxon>Callosobruchus</taxon>
    </lineage>
</organism>
<gene>
    <name evidence="2" type="ORF">CALMAC_LOCUS3416</name>
</gene>
<evidence type="ECO:0000313" key="2">
    <source>
        <dbReference type="EMBL" id="VEN38563.1"/>
    </source>
</evidence>
<keyword evidence="3" id="KW-1185">Reference proteome</keyword>
<dbReference type="AlphaFoldDB" id="A0A653BSM1"/>
<keyword evidence="1" id="KW-0175">Coiled coil</keyword>
<dbReference type="Proteomes" id="UP000410492">
    <property type="component" value="Unassembled WGS sequence"/>
</dbReference>
<reference evidence="2 3" key="1">
    <citation type="submission" date="2019-01" db="EMBL/GenBank/DDBJ databases">
        <authorList>
            <person name="Sayadi A."/>
        </authorList>
    </citation>
    <scope>NUCLEOTIDE SEQUENCE [LARGE SCALE GENOMIC DNA]</scope>
</reference>
<feature type="coiled-coil region" evidence="1">
    <location>
        <begin position="13"/>
        <end position="65"/>
    </location>
</feature>
<evidence type="ECO:0000256" key="1">
    <source>
        <dbReference type="SAM" id="Coils"/>
    </source>
</evidence>
<accession>A0A653BSM1</accession>
<protein>
    <submittedName>
        <fullName evidence="2">Uncharacterized protein</fullName>
    </submittedName>
</protein>
<dbReference type="OrthoDB" id="8197438at2759"/>
<dbReference type="EMBL" id="CAACVG010004661">
    <property type="protein sequence ID" value="VEN38563.1"/>
    <property type="molecule type" value="Genomic_DNA"/>
</dbReference>
<sequence length="89" mass="10237">MDGCEDRALHAGLESIQDDRSNIKEKMQEIIDDLTEKLRRAETQLEEVTKEKNDAIEKCSEMEEHMSRLGLQNRETMNALSNSVEWGKG</sequence>
<name>A0A653BSM1_CALMS</name>
<evidence type="ECO:0000313" key="3">
    <source>
        <dbReference type="Proteomes" id="UP000410492"/>
    </source>
</evidence>